<dbReference type="EMBL" id="LAZR01000095">
    <property type="protein sequence ID" value="KKN92427.1"/>
    <property type="molecule type" value="Genomic_DNA"/>
</dbReference>
<sequence>MADFKVVADSEVITIEGLTIAPAEAENLRSAVSFAGAMQDIPQLPPQIDYEQFVVQFFEDGSLIVSRSNGPGGSIKFAFNTVDQLVVTITSALGISVDAKRLRPSPRAVGDPGFLSEGEID</sequence>
<dbReference type="AlphaFoldDB" id="A0A0F9UY44"/>
<reference evidence="1" key="1">
    <citation type="journal article" date="2015" name="Nature">
        <title>Complex archaea that bridge the gap between prokaryotes and eukaryotes.</title>
        <authorList>
            <person name="Spang A."/>
            <person name="Saw J.H."/>
            <person name="Jorgensen S.L."/>
            <person name="Zaremba-Niedzwiedzka K."/>
            <person name="Martijn J."/>
            <person name="Lind A.E."/>
            <person name="van Eijk R."/>
            <person name="Schleper C."/>
            <person name="Guy L."/>
            <person name="Ettema T.J."/>
        </authorList>
    </citation>
    <scope>NUCLEOTIDE SEQUENCE</scope>
</reference>
<accession>A0A0F9UY44</accession>
<gene>
    <name evidence="1" type="ORF">LCGC14_0209180</name>
</gene>
<name>A0A0F9UY44_9ZZZZ</name>
<proteinExistence type="predicted"/>
<evidence type="ECO:0000313" key="1">
    <source>
        <dbReference type="EMBL" id="KKN92427.1"/>
    </source>
</evidence>
<comment type="caution">
    <text evidence="1">The sequence shown here is derived from an EMBL/GenBank/DDBJ whole genome shotgun (WGS) entry which is preliminary data.</text>
</comment>
<organism evidence="1">
    <name type="scientific">marine sediment metagenome</name>
    <dbReference type="NCBI Taxonomy" id="412755"/>
    <lineage>
        <taxon>unclassified sequences</taxon>
        <taxon>metagenomes</taxon>
        <taxon>ecological metagenomes</taxon>
    </lineage>
</organism>
<protein>
    <submittedName>
        <fullName evidence="1">Uncharacterized protein</fullName>
    </submittedName>
</protein>